<dbReference type="PANTHER" id="PTHR13103">
    <property type="entry name" value="SCHWANNOMIN INTERACTING PROTEIN 1"/>
    <property type="match status" value="1"/>
</dbReference>
<evidence type="ECO:0000256" key="2">
    <source>
        <dbReference type="SAM" id="Coils"/>
    </source>
</evidence>
<organism evidence="5 6">
    <name type="scientific">Trichinella britovi</name>
    <name type="common">Parasitic roundworm</name>
    <dbReference type="NCBI Taxonomy" id="45882"/>
    <lineage>
        <taxon>Eukaryota</taxon>
        <taxon>Metazoa</taxon>
        <taxon>Ecdysozoa</taxon>
        <taxon>Nematoda</taxon>
        <taxon>Enoplea</taxon>
        <taxon>Dorylaimia</taxon>
        <taxon>Trichinellida</taxon>
        <taxon>Trichinellidae</taxon>
        <taxon>Trichinella</taxon>
    </lineage>
</organism>
<feature type="coiled-coil region" evidence="2">
    <location>
        <begin position="413"/>
        <end position="440"/>
    </location>
</feature>
<dbReference type="AlphaFoldDB" id="A0A0V1DF12"/>
<protein>
    <submittedName>
        <fullName evidence="5">Schwannomin-interacting protein 1</fullName>
    </submittedName>
</protein>
<dbReference type="Proteomes" id="UP000054653">
    <property type="component" value="Unassembled WGS sequence"/>
</dbReference>
<dbReference type="PANTHER" id="PTHR13103:SF2">
    <property type="entry name" value="IQCJ-SCHIP1 READTHROUGH TRANSCRIPT PROTEIN-RELATED"/>
    <property type="match status" value="1"/>
</dbReference>
<dbReference type="OMA" id="NCAAKER"/>
<dbReference type="InterPro" id="IPR039045">
    <property type="entry name" value="SCHIP_1"/>
</dbReference>
<dbReference type="InterPro" id="IPR015649">
    <property type="entry name" value="SCHIP_1_C"/>
</dbReference>
<dbReference type="GO" id="GO:0005886">
    <property type="term" value="C:plasma membrane"/>
    <property type="evidence" value="ECO:0007669"/>
    <property type="project" value="TreeGrafter"/>
</dbReference>
<dbReference type="OrthoDB" id="6260144at2759"/>
<evidence type="ECO:0000313" key="5">
    <source>
        <dbReference type="EMBL" id="KRY60176.1"/>
    </source>
</evidence>
<dbReference type="EMBL" id="JYDI01000007">
    <property type="protein sequence ID" value="KRY60176.1"/>
    <property type="molecule type" value="Genomic_DNA"/>
</dbReference>
<comment type="caution">
    <text evidence="5">The sequence shown here is derived from an EMBL/GenBank/DDBJ whole genome shotgun (WGS) entry which is preliminary data.</text>
</comment>
<evidence type="ECO:0000256" key="1">
    <source>
        <dbReference type="ARBA" id="ARBA00023054"/>
    </source>
</evidence>
<gene>
    <name evidence="5" type="primary">Schip1</name>
    <name evidence="5" type="ORF">T03_16071</name>
</gene>
<accession>A0A0V1DF12</accession>
<dbReference type="GO" id="GO:0030054">
    <property type="term" value="C:cell junction"/>
    <property type="evidence" value="ECO:0007669"/>
    <property type="project" value="TreeGrafter"/>
</dbReference>
<name>A0A0V1DF12_TRIBR</name>
<proteinExistence type="predicted"/>
<evidence type="ECO:0000313" key="6">
    <source>
        <dbReference type="Proteomes" id="UP000054653"/>
    </source>
</evidence>
<dbReference type="GO" id="GO:0035332">
    <property type="term" value="P:positive regulation of hippo signaling"/>
    <property type="evidence" value="ECO:0007669"/>
    <property type="project" value="TreeGrafter"/>
</dbReference>
<keyword evidence="1 2" id="KW-0175">Coiled coil</keyword>
<dbReference type="STRING" id="45882.A0A0V1DF12"/>
<feature type="domain" description="Schwannomin interacting protein 1 C-terminal" evidence="4">
    <location>
        <begin position="223"/>
        <end position="460"/>
    </location>
</feature>
<keyword evidence="6" id="KW-1185">Reference proteome</keyword>
<reference evidence="5 6" key="1">
    <citation type="submission" date="2015-01" db="EMBL/GenBank/DDBJ databases">
        <title>Evolution of Trichinella species and genotypes.</title>
        <authorList>
            <person name="Korhonen P.K."/>
            <person name="Edoardo P."/>
            <person name="Giuseppe L.R."/>
            <person name="Gasser R.B."/>
        </authorList>
    </citation>
    <scope>NUCLEOTIDE SEQUENCE [LARGE SCALE GENOMIC DNA]</scope>
    <source>
        <strain evidence="5">ISS120</strain>
    </source>
</reference>
<sequence>LLTSAKYVGRDVMIDLNECVDLNAEGVDIKNNNRIQDKQMVSCVTESGTSEMVTHGQRGCALDSARRFTEAFDECDSSCSVRRSPSIEDEEKSAFSHASSLESAPHTDLPSDRIASDGGEVFDGDSSSLGSSISCSEGSFILTNGDDASATANQCFREESELAAVNCRHIEEAKDLGQCLSSICNDLNSIDTLLPVVDFEKLEKDWVQAAKDGNTNQRRKIMSEEVRRRLAMEEPDEPYWCHSKRQFNRFTLSSRLQSAMKLQVCFINDDMLCEENDGDDKVVDDGVIPKSVSEPNFTSAQFFDVDVNNLQQGDSAETGELSSQLSASELRRKSYAEQENGTFMARQKRLEFEATMLFMKAKETARMQMEVERQARQKNSLIDNLIGFPISCQKKLSRSQLTAMSTTRLQIILNDIHSKINALNEELVQLLMQRDSLHMEQDSMLVDIADFLQHQCNQKSLLTGESCTESKSKGKKYNRLLKMFRR</sequence>
<feature type="non-terminal residue" evidence="5">
    <location>
        <position position="1"/>
    </location>
</feature>
<evidence type="ECO:0000259" key="4">
    <source>
        <dbReference type="Pfam" id="PF10148"/>
    </source>
</evidence>
<feature type="region of interest" description="Disordered" evidence="3">
    <location>
        <begin position="90"/>
        <end position="121"/>
    </location>
</feature>
<evidence type="ECO:0000256" key="3">
    <source>
        <dbReference type="SAM" id="MobiDB-lite"/>
    </source>
</evidence>
<dbReference type="Pfam" id="PF10148">
    <property type="entry name" value="SCHIP-1_C"/>
    <property type="match status" value="1"/>
</dbReference>